<keyword evidence="2" id="KW-1185">Reference proteome</keyword>
<organism evidence="1 2">
    <name type="scientific">Dyadobacter koreensis</name>
    <dbReference type="NCBI Taxonomy" id="408657"/>
    <lineage>
        <taxon>Bacteria</taxon>
        <taxon>Pseudomonadati</taxon>
        <taxon>Bacteroidota</taxon>
        <taxon>Cytophagia</taxon>
        <taxon>Cytophagales</taxon>
        <taxon>Spirosomataceae</taxon>
        <taxon>Dyadobacter</taxon>
    </lineage>
</organism>
<evidence type="ECO:0000313" key="2">
    <source>
        <dbReference type="Proteomes" id="UP000199532"/>
    </source>
</evidence>
<dbReference type="EMBL" id="FNXY01000008">
    <property type="protein sequence ID" value="SEJ46388.1"/>
    <property type="molecule type" value="Genomic_DNA"/>
</dbReference>
<dbReference type="STRING" id="408657.SAMN04487995_4798"/>
<sequence length="54" mass="6106">MKVVEKNITKESEGGIIYNPSLDNLPVPQIALEKAAKAKETLRKYPIPSHFKRN</sequence>
<proteinExistence type="predicted"/>
<reference evidence="1 2" key="1">
    <citation type="submission" date="2016-10" db="EMBL/GenBank/DDBJ databases">
        <authorList>
            <person name="de Groot N.N."/>
        </authorList>
    </citation>
    <scope>NUCLEOTIDE SEQUENCE [LARGE SCALE GENOMIC DNA]</scope>
    <source>
        <strain evidence="1 2">DSM 19938</strain>
    </source>
</reference>
<dbReference type="AlphaFoldDB" id="A0A1H6YYT9"/>
<gene>
    <name evidence="1" type="ORF">SAMN04487995_4798</name>
</gene>
<accession>A0A1H6YYT9</accession>
<dbReference type="Proteomes" id="UP000199532">
    <property type="component" value="Unassembled WGS sequence"/>
</dbReference>
<dbReference type="RefSeq" id="WP_177197125.1">
    <property type="nucleotide sequence ID" value="NZ_FNXY01000008.1"/>
</dbReference>
<name>A0A1H6YYT9_9BACT</name>
<protein>
    <submittedName>
        <fullName evidence="1">Uncharacterized protein</fullName>
    </submittedName>
</protein>
<evidence type="ECO:0000313" key="1">
    <source>
        <dbReference type="EMBL" id="SEJ46388.1"/>
    </source>
</evidence>